<keyword evidence="2" id="KW-1185">Reference proteome</keyword>
<reference evidence="1" key="1">
    <citation type="journal article" date="2020" name="Stud. Mycol.">
        <title>101 Dothideomycetes genomes: a test case for predicting lifestyles and emergence of pathogens.</title>
        <authorList>
            <person name="Haridas S."/>
            <person name="Albert R."/>
            <person name="Binder M."/>
            <person name="Bloem J."/>
            <person name="Labutti K."/>
            <person name="Salamov A."/>
            <person name="Andreopoulos B."/>
            <person name="Baker S."/>
            <person name="Barry K."/>
            <person name="Bills G."/>
            <person name="Bluhm B."/>
            <person name="Cannon C."/>
            <person name="Castanera R."/>
            <person name="Culley D."/>
            <person name="Daum C."/>
            <person name="Ezra D."/>
            <person name="Gonzalez J."/>
            <person name="Henrissat B."/>
            <person name="Kuo A."/>
            <person name="Liang C."/>
            <person name="Lipzen A."/>
            <person name="Lutzoni F."/>
            <person name="Magnuson J."/>
            <person name="Mondo S."/>
            <person name="Nolan M."/>
            <person name="Ohm R."/>
            <person name="Pangilinan J."/>
            <person name="Park H.-J."/>
            <person name="Ramirez L."/>
            <person name="Alfaro M."/>
            <person name="Sun H."/>
            <person name="Tritt A."/>
            <person name="Yoshinaga Y."/>
            <person name="Zwiers L.-H."/>
            <person name="Turgeon B."/>
            <person name="Goodwin S."/>
            <person name="Spatafora J."/>
            <person name="Crous P."/>
            <person name="Grigoriev I."/>
        </authorList>
    </citation>
    <scope>NUCLEOTIDE SEQUENCE</scope>
    <source>
        <strain evidence="1">CBS 627.86</strain>
    </source>
</reference>
<dbReference type="AlphaFoldDB" id="A0A6A5ZXX3"/>
<dbReference type="EMBL" id="ML977310">
    <property type="protein sequence ID" value="KAF2123238.1"/>
    <property type="molecule type" value="Genomic_DNA"/>
</dbReference>
<evidence type="ECO:0000313" key="1">
    <source>
        <dbReference type="EMBL" id="KAF2123238.1"/>
    </source>
</evidence>
<name>A0A6A5ZXX3_9PLEO</name>
<proteinExistence type="predicted"/>
<dbReference type="OrthoDB" id="3795853at2759"/>
<protein>
    <submittedName>
        <fullName evidence="1">Uncharacterized protein</fullName>
    </submittedName>
</protein>
<organism evidence="1 2">
    <name type="scientific">Lophiotrema nucula</name>
    <dbReference type="NCBI Taxonomy" id="690887"/>
    <lineage>
        <taxon>Eukaryota</taxon>
        <taxon>Fungi</taxon>
        <taxon>Dikarya</taxon>
        <taxon>Ascomycota</taxon>
        <taxon>Pezizomycotina</taxon>
        <taxon>Dothideomycetes</taxon>
        <taxon>Pleosporomycetidae</taxon>
        <taxon>Pleosporales</taxon>
        <taxon>Lophiotremataceae</taxon>
        <taxon>Lophiotrema</taxon>
    </lineage>
</organism>
<evidence type="ECO:0000313" key="2">
    <source>
        <dbReference type="Proteomes" id="UP000799770"/>
    </source>
</evidence>
<accession>A0A6A5ZXX3</accession>
<dbReference type="Proteomes" id="UP000799770">
    <property type="component" value="Unassembled WGS sequence"/>
</dbReference>
<gene>
    <name evidence="1" type="ORF">BDV96DRAFT_15692</name>
</gene>
<sequence>MDKSTLGHCNGLTMREVCPVPILPASLFTNVNSEFADYRVSPCHPHDQDIGEVSPALPSSLSYQNSTITYNVPISLQECLDAVGSPDHDIITLFVAKAEHNSVLESYRVYAEEELESSQILTWETAFGPDWLLEHSSTLELGYSWIPEARSYYALASRASGVARVLMPFRRQPQDPYQDGRASPWSSYVFPTLTRNPSVSSIVVIDFKNFARTRVIWRHGDGPFGRVPYVGGHDLEANTSSPHFLTELFDKKQAIPSVPHPTVFWSSLCEDTEACLNSSEAIVNTFIATHLNGTGVHWFNLASYWGIDARTLPSKQLSDYLAIAPDSPCYHDPGNTAVLEADTAQGVVFVVLPQSADLARPNEGVKKTCWWCDCELPILTRNLKVLKIVRVDAEDLEKHETVWRRGDAPIGKSPLR</sequence>